<evidence type="ECO:0000259" key="7">
    <source>
        <dbReference type="Pfam" id="PF04138"/>
    </source>
</evidence>
<keyword evidence="9" id="KW-1185">Reference proteome</keyword>
<feature type="domain" description="GtrA/DPMS transmembrane" evidence="7">
    <location>
        <begin position="11"/>
        <end position="131"/>
    </location>
</feature>
<dbReference type="GO" id="GO:0000271">
    <property type="term" value="P:polysaccharide biosynthetic process"/>
    <property type="evidence" value="ECO:0007669"/>
    <property type="project" value="InterPro"/>
</dbReference>
<comment type="caution">
    <text evidence="8">The sequence shown here is derived from an EMBL/GenBank/DDBJ whole genome shotgun (WGS) entry which is preliminary data.</text>
</comment>
<organism evidence="8 9">
    <name type="scientific">Tepidamorphus gemmatus</name>
    <dbReference type="NCBI Taxonomy" id="747076"/>
    <lineage>
        <taxon>Bacteria</taxon>
        <taxon>Pseudomonadati</taxon>
        <taxon>Pseudomonadota</taxon>
        <taxon>Alphaproteobacteria</taxon>
        <taxon>Hyphomicrobiales</taxon>
        <taxon>Tepidamorphaceae</taxon>
        <taxon>Tepidamorphus</taxon>
    </lineage>
</organism>
<dbReference type="PANTHER" id="PTHR38459:SF1">
    <property type="entry name" value="PROPHAGE BACTOPRENOL-LINKED GLUCOSE TRANSLOCASE HOMOLOG"/>
    <property type="match status" value="1"/>
</dbReference>
<dbReference type="GO" id="GO:0005886">
    <property type="term" value="C:plasma membrane"/>
    <property type="evidence" value="ECO:0007669"/>
    <property type="project" value="TreeGrafter"/>
</dbReference>
<sequence length="155" mass="16272">MNRTLIAQILRFLLLGGLAAAINWLVRFPLSLVLPFSAAILVAYAIGMTAGFALYRAYVFPGSTVPIGRQVAVFLIVNAAGAVVVWSVAMLLVARVFPAADYAFMPEATAHGIAIAVGAAVNFVGHKFLTFRHAAGRHAASADIPAQRPAGRLAS</sequence>
<dbReference type="PANTHER" id="PTHR38459">
    <property type="entry name" value="PROPHAGE BACTOPRENOL-LINKED GLUCOSE TRANSLOCASE HOMOLOG"/>
    <property type="match status" value="1"/>
</dbReference>
<feature type="transmembrane region" description="Helical" evidence="6">
    <location>
        <begin position="36"/>
        <end position="59"/>
    </location>
</feature>
<dbReference type="InterPro" id="IPR051401">
    <property type="entry name" value="GtrA_CellWall_Glycosyl"/>
</dbReference>
<dbReference type="Pfam" id="PF04138">
    <property type="entry name" value="GtrA_DPMS_TM"/>
    <property type="match status" value="1"/>
</dbReference>
<evidence type="ECO:0000256" key="5">
    <source>
        <dbReference type="ARBA" id="ARBA00023136"/>
    </source>
</evidence>
<evidence type="ECO:0000256" key="1">
    <source>
        <dbReference type="ARBA" id="ARBA00004141"/>
    </source>
</evidence>
<dbReference type="AlphaFoldDB" id="A0A4R3M9A4"/>
<feature type="transmembrane region" description="Helical" evidence="6">
    <location>
        <begin position="71"/>
        <end position="97"/>
    </location>
</feature>
<reference evidence="8 9" key="1">
    <citation type="submission" date="2019-03" db="EMBL/GenBank/DDBJ databases">
        <title>Genomic Encyclopedia of Type Strains, Phase IV (KMG-IV): sequencing the most valuable type-strain genomes for metagenomic binning, comparative biology and taxonomic classification.</title>
        <authorList>
            <person name="Goeker M."/>
        </authorList>
    </citation>
    <scope>NUCLEOTIDE SEQUENCE [LARGE SCALE GENOMIC DNA]</scope>
    <source>
        <strain evidence="8 9">DSM 19345</strain>
    </source>
</reference>
<keyword evidence="3 6" id="KW-0812">Transmembrane</keyword>
<gene>
    <name evidence="8" type="ORF">EDC22_1079</name>
</gene>
<dbReference type="OrthoDB" id="7060875at2"/>
<dbReference type="EMBL" id="SMAK01000007">
    <property type="protein sequence ID" value="TCT09163.1"/>
    <property type="molecule type" value="Genomic_DNA"/>
</dbReference>
<evidence type="ECO:0000256" key="4">
    <source>
        <dbReference type="ARBA" id="ARBA00022989"/>
    </source>
</evidence>
<evidence type="ECO:0000313" key="9">
    <source>
        <dbReference type="Proteomes" id="UP000295678"/>
    </source>
</evidence>
<dbReference type="InterPro" id="IPR007267">
    <property type="entry name" value="GtrA_DPMS_TM"/>
</dbReference>
<evidence type="ECO:0000256" key="6">
    <source>
        <dbReference type="SAM" id="Phobius"/>
    </source>
</evidence>
<dbReference type="RefSeq" id="WP_132806883.1">
    <property type="nucleotide sequence ID" value="NZ_SMAK01000007.1"/>
</dbReference>
<comment type="subcellular location">
    <subcellularLocation>
        <location evidence="1">Membrane</location>
        <topology evidence="1">Multi-pass membrane protein</topology>
    </subcellularLocation>
</comment>
<feature type="transmembrane region" description="Helical" evidence="6">
    <location>
        <begin position="109"/>
        <end position="129"/>
    </location>
</feature>
<name>A0A4R3M9A4_9HYPH</name>
<protein>
    <submittedName>
        <fullName evidence="8">Putative flippase GtrA</fullName>
    </submittedName>
</protein>
<evidence type="ECO:0000256" key="2">
    <source>
        <dbReference type="ARBA" id="ARBA00009399"/>
    </source>
</evidence>
<keyword evidence="5 6" id="KW-0472">Membrane</keyword>
<comment type="similarity">
    <text evidence="2">Belongs to the GtrA family.</text>
</comment>
<accession>A0A4R3M9A4</accession>
<proteinExistence type="inferred from homology"/>
<evidence type="ECO:0000313" key="8">
    <source>
        <dbReference type="EMBL" id="TCT09163.1"/>
    </source>
</evidence>
<evidence type="ECO:0000256" key="3">
    <source>
        <dbReference type="ARBA" id="ARBA00022692"/>
    </source>
</evidence>
<keyword evidence="4 6" id="KW-1133">Transmembrane helix</keyword>
<dbReference type="Proteomes" id="UP000295678">
    <property type="component" value="Unassembled WGS sequence"/>
</dbReference>